<evidence type="ECO:0000313" key="7">
    <source>
        <dbReference type="Proteomes" id="UP000034723"/>
    </source>
</evidence>
<evidence type="ECO:0000256" key="1">
    <source>
        <dbReference type="ARBA" id="ARBA00001933"/>
    </source>
</evidence>
<evidence type="ECO:0000313" key="6">
    <source>
        <dbReference type="EMBL" id="AKG90670.1"/>
    </source>
</evidence>
<keyword evidence="2 5" id="KW-0808">Transferase</keyword>
<evidence type="ECO:0000256" key="5">
    <source>
        <dbReference type="HAMAP-Rule" id="MF_01675"/>
    </source>
</evidence>
<dbReference type="EMBL" id="CP011267">
    <property type="protein sequence ID" value="AKG90670.1"/>
    <property type="molecule type" value="Genomic_DNA"/>
</dbReference>
<comment type="catalytic activity">
    <reaction evidence="5">
        <text>O-phospho-L-seryl-tRNA(Cys) + hydrogen sulfide + H(+) = L-cysteinyl-tRNA(Cys) + phosphate</text>
        <dbReference type="Rhea" id="RHEA:25686"/>
        <dbReference type="Rhea" id="RHEA-COMP:9679"/>
        <dbReference type="Rhea" id="RHEA-COMP:9719"/>
        <dbReference type="ChEBI" id="CHEBI:15378"/>
        <dbReference type="ChEBI" id="CHEBI:29919"/>
        <dbReference type="ChEBI" id="CHEBI:43474"/>
        <dbReference type="ChEBI" id="CHEBI:78517"/>
        <dbReference type="ChEBI" id="CHEBI:78551"/>
        <dbReference type="EC" id="2.5.1.73"/>
    </reaction>
</comment>
<proteinExistence type="inferred from homology"/>
<keyword evidence="3 5" id="KW-0663">Pyridoxal phosphate</keyword>
<dbReference type="NCBIfam" id="NF006810">
    <property type="entry name" value="PRK09331.1"/>
    <property type="match status" value="1"/>
</dbReference>
<reference evidence="6 7" key="1">
    <citation type="submission" date="2015-04" db="EMBL/GenBank/DDBJ databases">
        <title>The complete genome sequence of the hyperthermophilic, obligate iron-reducing archaeon Geoglobus ahangari strain 234T.</title>
        <authorList>
            <person name="Manzella M.P."/>
            <person name="Holmes D.E."/>
            <person name="Rocheleau J.M."/>
            <person name="Chung A."/>
            <person name="Reguera G."/>
            <person name="Kashefi K."/>
        </authorList>
    </citation>
    <scope>NUCLEOTIDE SEQUENCE [LARGE SCALE GENOMIC DNA]</scope>
    <source>
        <strain evidence="6 7">234</strain>
    </source>
</reference>
<dbReference type="InterPro" id="IPR015422">
    <property type="entry name" value="PyrdxlP-dep_Trfase_small"/>
</dbReference>
<keyword evidence="7" id="KW-1185">Reference proteome</keyword>
<dbReference type="GO" id="GO:0043766">
    <property type="term" value="F:Sep-tRNA:Cys-tRNA synthase activity"/>
    <property type="evidence" value="ECO:0007669"/>
    <property type="project" value="UniProtKB-UniRule"/>
</dbReference>
<dbReference type="InterPro" id="IPR013375">
    <property type="entry name" value="Sep_Cys-tRNA_synth_arc"/>
</dbReference>
<dbReference type="InterPro" id="IPR015424">
    <property type="entry name" value="PyrdxlP-dep_Trfase"/>
</dbReference>
<dbReference type="Proteomes" id="UP000034723">
    <property type="component" value="Chromosome"/>
</dbReference>
<keyword evidence="4 5" id="KW-0648">Protein biosynthesis</keyword>
<dbReference type="EC" id="2.5.1.73" evidence="5"/>
<dbReference type="NCBIfam" id="TIGR02539">
    <property type="entry name" value="SepCysS"/>
    <property type="match status" value="1"/>
</dbReference>
<feature type="binding site" evidence="5">
    <location>
        <begin position="88"/>
        <end position="89"/>
    </location>
    <ligand>
        <name>pyridoxal 5'-phosphate</name>
        <dbReference type="ChEBI" id="CHEBI:597326"/>
    </ligand>
</feature>
<dbReference type="Gene3D" id="3.40.640.10">
    <property type="entry name" value="Type I PLP-dependent aspartate aminotransferase-like (Major domain)"/>
    <property type="match status" value="1"/>
</dbReference>
<protein>
    <recommendedName>
        <fullName evidence="5">O-phospho-L-seryl-tRNA:Cys-tRNA synthase</fullName>
        <ecNumber evidence="5">2.5.1.73</ecNumber>
    </recommendedName>
    <alternativeName>
        <fullName evidence="5">Sep-tRNA:Cys-tRNA synthase</fullName>
        <shortName evidence="5">SepCysS</shortName>
    </alternativeName>
</protein>
<comment type="cofactor">
    <cofactor evidence="1 5">
        <name>pyridoxal 5'-phosphate</name>
        <dbReference type="ChEBI" id="CHEBI:597326"/>
    </cofactor>
</comment>
<comment type="function">
    <text evidence="5">Converts O-phospho-L-seryl-tRNA(Cys) (Sep-tRNA(Cys)) to L-cysteinyl-tRNA(Cys) (Cys-tRNA(Cys)).</text>
</comment>
<dbReference type="PATRIC" id="fig|113653.22.peg.2028"/>
<sequence length="396" mass="45058">MGMDLNRYHPNNLKRVSSGMINVHPIQRGGILTEEARRVLLEWADGYSVCDVCLEGRVDLVKNPPIDEFKQDVAEFLGMDTARFTAGARHAKFAIMSAFKNGTLVLDSLAHYTSYIAAELNGIRVYEVPNSGYPDFRIDPEGYATTFERVKEETGRYPDLALLTHVDYRYGNLADARKVGKICEEYEVSLVLNTAYTSGIMEVDGKKLRASFIVGSGHKSWAATAPIGILATNYELADSVFRTSKLRGDWSGRAFTKKELALFGCSPVYGLPVMTLMASFPRVVERVKRWDEEVEKARWFVREMEKIEGVELIGERPKNHTLMHFESPAFHHIAKKHRKRGYFLYHELKKRKVFGVQAGMTKNFKLNTYGLSWEELEKVAWAFKDIAEKYGVEVED</sequence>
<dbReference type="AlphaFoldDB" id="A0A0F7IBU6"/>
<dbReference type="STRING" id="113653.GAH_02061"/>
<gene>
    <name evidence="6" type="ORF">GAH_02061</name>
</gene>
<feature type="modified residue" description="N6-(pyridoxal phosphate)lysine" evidence="5">
    <location>
        <position position="219"/>
    </location>
</feature>
<dbReference type="KEGG" id="gah:GAH_02061"/>
<dbReference type="InterPro" id="IPR008829">
    <property type="entry name" value="SepSecS/SepCysS"/>
</dbReference>
<name>A0A0F7IBU6_9EURY</name>
<dbReference type="InParanoid" id="A0A0F7IBU6"/>
<dbReference type="HAMAP" id="MF_01675">
    <property type="entry name" value="Sep_Cys_tRNA_synth"/>
    <property type="match status" value="1"/>
</dbReference>
<feature type="binding site" evidence="5">
    <location>
        <position position="193"/>
    </location>
    <ligand>
        <name>pyridoxal 5'-phosphate</name>
        <dbReference type="ChEBI" id="CHEBI:597326"/>
    </ligand>
</feature>
<comment type="subunit">
    <text evidence="5">Homodimer. Interacts with SepRS.</text>
</comment>
<dbReference type="HOGENOM" id="CLU_060476_0_0_2"/>
<feature type="binding site" evidence="5">
    <location>
        <begin position="216"/>
        <end position="218"/>
    </location>
    <ligand>
        <name>pyridoxal 5'-phosphate</name>
        <dbReference type="ChEBI" id="CHEBI:597326"/>
    </ligand>
</feature>
<accession>A0A0F7IBU6</accession>
<comment type="similarity">
    <text evidence="5">Belongs to the SepCysS family.</text>
</comment>
<dbReference type="GO" id="GO:0006412">
    <property type="term" value="P:translation"/>
    <property type="evidence" value="ECO:0007669"/>
    <property type="project" value="UniProtKB-KW"/>
</dbReference>
<dbReference type="Gene3D" id="3.90.1150.10">
    <property type="entry name" value="Aspartate Aminotransferase, domain 1"/>
    <property type="match status" value="1"/>
</dbReference>
<evidence type="ECO:0000256" key="3">
    <source>
        <dbReference type="ARBA" id="ARBA00022898"/>
    </source>
</evidence>
<dbReference type="SUPFAM" id="SSF53383">
    <property type="entry name" value="PLP-dependent transferases"/>
    <property type="match status" value="1"/>
</dbReference>
<evidence type="ECO:0000256" key="4">
    <source>
        <dbReference type="ARBA" id="ARBA00022917"/>
    </source>
</evidence>
<dbReference type="Pfam" id="PF05889">
    <property type="entry name" value="SepSecS"/>
    <property type="match status" value="1"/>
</dbReference>
<organism evidence="6 7">
    <name type="scientific">Geoglobus ahangari</name>
    <dbReference type="NCBI Taxonomy" id="113653"/>
    <lineage>
        <taxon>Archaea</taxon>
        <taxon>Methanobacteriati</taxon>
        <taxon>Methanobacteriota</taxon>
        <taxon>Archaeoglobi</taxon>
        <taxon>Archaeoglobales</taxon>
        <taxon>Archaeoglobaceae</taxon>
        <taxon>Geoglobus</taxon>
    </lineage>
</organism>
<dbReference type="InterPro" id="IPR015421">
    <property type="entry name" value="PyrdxlP-dep_Trfase_major"/>
</dbReference>
<evidence type="ECO:0000256" key="2">
    <source>
        <dbReference type="ARBA" id="ARBA00022679"/>
    </source>
</evidence>